<keyword evidence="3" id="KW-1185">Reference proteome</keyword>
<reference evidence="2 3" key="2">
    <citation type="submission" date="2016-08" db="EMBL/GenBank/DDBJ databases">
        <title>Pervasive Adenine N6-methylation of Active Genes in Fungi.</title>
        <authorList>
            <consortium name="DOE Joint Genome Institute"/>
            <person name="Mondo S.J."/>
            <person name="Dannebaum R.O."/>
            <person name="Kuo R.C."/>
            <person name="Labutti K."/>
            <person name="Haridas S."/>
            <person name="Kuo A."/>
            <person name="Salamov A."/>
            <person name="Ahrendt S.R."/>
            <person name="Lipzen A."/>
            <person name="Sullivan W."/>
            <person name="Andreopoulos W.B."/>
            <person name="Clum A."/>
            <person name="Lindquist E."/>
            <person name="Daum C."/>
            <person name="Ramamoorthy G.K."/>
            <person name="Gryganskyi A."/>
            <person name="Culley D."/>
            <person name="Magnuson J.K."/>
            <person name="James T.Y."/>
            <person name="O'Malley M.A."/>
            <person name="Stajich J.E."/>
            <person name="Spatafora J.W."/>
            <person name="Visel A."/>
            <person name="Grigoriev I.V."/>
        </authorList>
    </citation>
    <scope>NUCLEOTIDE SEQUENCE [LARGE SCALE GENOMIC DNA]</scope>
    <source>
        <strain evidence="2 3">S4</strain>
    </source>
</reference>
<dbReference type="Proteomes" id="UP000193944">
    <property type="component" value="Unassembled WGS sequence"/>
</dbReference>
<dbReference type="GO" id="GO:0043041">
    <property type="term" value="P:amino acid activation for nonribosomal peptide biosynthetic process"/>
    <property type="evidence" value="ECO:0007669"/>
    <property type="project" value="TreeGrafter"/>
</dbReference>
<dbReference type="OrthoDB" id="288590at2759"/>
<dbReference type="AlphaFoldDB" id="A0A1Y1WV60"/>
<name>A0A1Y1WV60_9FUNG</name>
<dbReference type="InterPro" id="IPR042099">
    <property type="entry name" value="ANL_N_sf"/>
</dbReference>
<dbReference type="Gene3D" id="3.40.50.12780">
    <property type="entry name" value="N-terminal domain of ligase-like"/>
    <property type="match status" value="1"/>
</dbReference>
<sequence length="116" mass="13373">MTDSLSCYLRNCRIERNDIIPIISERSPYYIIGTLVISKAGGAFLPIDKKLPLEHIQYILEEVNPKNYSLLQHSIYYDYKLNSIPIQSINELDDTYYVLFTSGTIDKPKGVLISHF</sequence>
<dbReference type="PANTHER" id="PTHR45527">
    <property type="entry name" value="NONRIBOSOMAL PEPTIDE SYNTHETASE"/>
    <property type="match status" value="1"/>
</dbReference>
<comment type="caution">
    <text evidence="2">The sequence shown here is derived from an EMBL/GenBank/DDBJ whole genome shotgun (WGS) entry which is preliminary data.</text>
</comment>
<dbReference type="InterPro" id="IPR000873">
    <property type="entry name" value="AMP-dep_synth/lig_dom"/>
</dbReference>
<dbReference type="EMBL" id="MCFG01000255">
    <property type="protein sequence ID" value="ORX77295.1"/>
    <property type="molecule type" value="Genomic_DNA"/>
</dbReference>
<gene>
    <name evidence="2" type="ORF">BCR32DRAFT_248061</name>
</gene>
<protein>
    <submittedName>
        <fullName evidence="2">Acetyl-CoA synthetase-like protein</fullName>
    </submittedName>
</protein>
<reference evidence="2 3" key="1">
    <citation type="submission" date="2016-08" db="EMBL/GenBank/DDBJ databases">
        <title>A Parts List for Fungal Cellulosomes Revealed by Comparative Genomics.</title>
        <authorList>
            <consortium name="DOE Joint Genome Institute"/>
            <person name="Haitjema C.H."/>
            <person name="Gilmore S.P."/>
            <person name="Henske J.K."/>
            <person name="Solomon K.V."/>
            <person name="De Groot R."/>
            <person name="Kuo A."/>
            <person name="Mondo S.J."/>
            <person name="Salamov A.A."/>
            <person name="Labutti K."/>
            <person name="Zhao Z."/>
            <person name="Chiniquy J."/>
            <person name="Barry K."/>
            <person name="Brewer H.M."/>
            <person name="Purvine S.O."/>
            <person name="Wright A.T."/>
            <person name="Boxma B."/>
            <person name="Van Alen T."/>
            <person name="Hackstein J.H."/>
            <person name="Baker S.E."/>
            <person name="Grigoriev I.V."/>
            <person name="O'Malley M.A."/>
        </authorList>
    </citation>
    <scope>NUCLEOTIDE SEQUENCE [LARGE SCALE GENOMIC DNA]</scope>
    <source>
        <strain evidence="2 3">S4</strain>
    </source>
</reference>
<dbReference type="Pfam" id="PF00501">
    <property type="entry name" value="AMP-binding"/>
    <property type="match status" value="1"/>
</dbReference>
<dbReference type="PANTHER" id="PTHR45527:SF1">
    <property type="entry name" value="FATTY ACID SYNTHASE"/>
    <property type="match status" value="1"/>
</dbReference>
<evidence type="ECO:0000313" key="3">
    <source>
        <dbReference type="Proteomes" id="UP000193944"/>
    </source>
</evidence>
<dbReference type="STRING" id="1754192.A0A1Y1WV60"/>
<evidence type="ECO:0000259" key="1">
    <source>
        <dbReference type="Pfam" id="PF00501"/>
    </source>
</evidence>
<organism evidence="2 3">
    <name type="scientific">Anaeromyces robustus</name>
    <dbReference type="NCBI Taxonomy" id="1754192"/>
    <lineage>
        <taxon>Eukaryota</taxon>
        <taxon>Fungi</taxon>
        <taxon>Fungi incertae sedis</taxon>
        <taxon>Chytridiomycota</taxon>
        <taxon>Chytridiomycota incertae sedis</taxon>
        <taxon>Neocallimastigomycetes</taxon>
        <taxon>Neocallimastigales</taxon>
        <taxon>Neocallimastigaceae</taxon>
        <taxon>Anaeromyces</taxon>
    </lineage>
</organism>
<dbReference type="GO" id="GO:0005829">
    <property type="term" value="C:cytosol"/>
    <property type="evidence" value="ECO:0007669"/>
    <property type="project" value="TreeGrafter"/>
</dbReference>
<accession>A0A1Y1WV60</accession>
<dbReference type="SUPFAM" id="SSF56801">
    <property type="entry name" value="Acetyl-CoA synthetase-like"/>
    <property type="match status" value="1"/>
</dbReference>
<evidence type="ECO:0000313" key="2">
    <source>
        <dbReference type="EMBL" id="ORX77295.1"/>
    </source>
</evidence>
<proteinExistence type="predicted"/>
<feature type="domain" description="AMP-dependent synthetase/ligase" evidence="1">
    <location>
        <begin position="3"/>
        <end position="66"/>
    </location>
</feature>
<dbReference type="GO" id="GO:0031177">
    <property type="term" value="F:phosphopantetheine binding"/>
    <property type="evidence" value="ECO:0007669"/>
    <property type="project" value="TreeGrafter"/>
</dbReference>
<dbReference type="GO" id="GO:0044550">
    <property type="term" value="P:secondary metabolite biosynthetic process"/>
    <property type="evidence" value="ECO:0007669"/>
    <property type="project" value="TreeGrafter"/>
</dbReference>